<accession>A0ABS8SBS7</accession>
<feature type="region of interest" description="Disordered" evidence="1">
    <location>
        <begin position="24"/>
        <end position="51"/>
    </location>
</feature>
<keyword evidence="3" id="KW-1185">Reference proteome</keyword>
<name>A0ABS8SBS7_DATST</name>
<evidence type="ECO:0000256" key="1">
    <source>
        <dbReference type="SAM" id="MobiDB-lite"/>
    </source>
</evidence>
<feature type="compositionally biased region" description="Polar residues" evidence="1">
    <location>
        <begin position="38"/>
        <end position="50"/>
    </location>
</feature>
<dbReference type="EMBL" id="JACEIK010000394">
    <property type="protein sequence ID" value="MCD7456303.1"/>
    <property type="molecule type" value="Genomic_DNA"/>
</dbReference>
<evidence type="ECO:0000313" key="2">
    <source>
        <dbReference type="EMBL" id="MCD7456303.1"/>
    </source>
</evidence>
<organism evidence="2 3">
    <name type="scientific">Datura stramonium</name>
    <name type="common">Jimsonweed</name>
    <name type="synonym">Common thornapple</name>
    <dbReference type="NCBI Taxonomy" id="4076"/>
    <lineage>
        <taxon>Eukaryota</taxon>
        <taxon>Viridiplantae</taxon>
        <taxon>Streptophyta</taxon>
        <taxon>Embryophyta</taxon>
        <taxon>Tracheophyta</taxon>
        <taxon>Spermatophyta</taxon>
        <taxon>Magnoliopsida</taxon>
        <taxon>eudicotyledons</taxon>
        <taxon>Gunneridae</taxon>
        <taxon>Pentapetalae</taxon>
        <taxon>asterids</taxon>
        <taxon>lamiids</taxon>
        <taxon>Solanales</taxon>
        <taxon>Solanaceae</taxon>
        <taxon>Solanoideae</taxon>
        <taxon>Datureae</taxon>
        <taxon>Datura</taxon>
    </lineage>
</organism>
<dbReference type="Proteomes" id="UP000823775">
    <property type="component" value="Unassembled WGS sequence"/>
</dbReference>
<feature type="compositionally biased region" description="Low complexity" evidence="1">
    <location>
        <begin position="26"/>
        <end position="37"/>
    </location>
</feature>
<reference evidence="2 3" key="1">
    <citation type="journal article" date="2021" name="BMC Genomics">
        <title>Datura genome reveals duplications of psychoactive alkaloid biosynthetic genes and high mutation rate following tissue culture.</title>
        <authorList>
            <person name="Rajewski A."/>
            <person name="Carter-House D."/>
            <person name="Stajich J."/>
            <person name="Litt A."/>
        </authorList>
    </citation>
    <scope>NUCLEOTIDE SEQUENCE [LARGE SCALE GENOMIC DNA]</scope>
    <source>
        <strain evidence="2">AR-01</strain>
    </source>
</reference>
<evidence type="ECO:0000313" key="3">
    <source>
        <dbReference type="Proteomes" id="UP000823775"/>
    </source>
</evidence>
<protein>
    <submittedName>
        <fullName evidence="2">Uncharacterized protein</fullName>
    </submittedName>
</protein>
<sequence>MWPETNIGMKVICSKCRGHNKRYCKAPSSQAPSESSQVLAQSSKGTNQPASRVFKPTATSILFCDDTTRVRRLNEPTSSRGRVATEENSARGGLTRPTNVGFGIYTSASGTQILNACSF</sequence>
<comment type="caution">
    <text evidence="2">The sequence shown here is derived from an EMBL/GenBank/DDBJ whole genome shotgun (WGS) entry which is preliminary data.</text>
</comment>
<gene>
    <name evidence="2" type="ORF">HAX54_031220</name>
</gene>
<proteinExistence type="predicted"/>
<feature type="region of interest" description="Disordered" evidence="1">
    <location>
        <begin position="74"/>
        <end position="96"/>
    </location>
</feature>